<evidence type="ECO:0000313" key="1">
    <source>
        <dbReference type="EMBL" id="NPT56379.1"/>
    </source>
</evidence>
<sequence length="110" mass="12128">MDSCAFDPKNEPEAGASLEIFESSRNDRIGALTIAHSTLKEVEHPNTPDWVKRESLAMIRSLEVGLTPQERKNQEQILDVLAGNGGRDKMRQDATHVFEASKYGGAESTT</sequence>
<dbReference type="AlphaFoldDB" id="A0A972NPM0"/>
<gene>
    <name evidence="1" type="ORF">GNZ13_17725</name>
</gene>
<accession>A0A972NPM0</accession>
<keyword evidence="2" id="KW-1185">Reference proteome</keyword>
<name>A0A972NPM0_9BURK</name>
<evidence type="ECO:0000313" key="2">
    <source>
        <dbReference type="Proteomes" id="UP000655523"/>
    </source>
</evidence>
<dbReference type="RefSeq" id="WP_172166740.1">
    <property type="nucleotide sequence ID" value="NZ_WOEZ01000090.1"/>
</dbReference>
<proteinExistence type="predicted"/>
<dbReference type="EMBL" id="WOEZ01000090">
    <property type="protein sequence ID" value="NPT56379.1"/>
    <property type="molecule type" value="Genomic_DNA"/>
</dbReference>
<protein>
    <submittedName>
        <fullName evidence="1">Uncharacterized protein</fullName>
    </submittedName>
</protein>
<organism evidence="1 2">
    <name type="scientific">Paraburkholderia elongata</name>
    <dbReference type="NCBI Taxonomy" id="2675747"/>
    <lineage>
        <taxon>Bacteria</taxon>
        <taxon>Pseudomonadati</taxon>
        <taxon>Pseudomonadota</taxon>
        <taxon>Betaproteobacteria</taxon>
        <taxon>Burkholderiales</taxon>
        <taxon>Burkholderiaceae</taxon>
        <taxon>Paraburkholderia</taxon>
    </lineage>
</organism>
<reference evidence="1 2" key="1">
    <citation type="submission" date="2019-11" db="EMBL/GenBank/DDBJ databases">
        <title>Metabolism of dissolved organic matter in forest soils.</title>
        <authorList>
            <person name="Cyle K.T."/>
            <person name="Wilhelm R.C."/>
            <person name="Martinez C.E."/>
        </authorList>
    </citation>
    <scope>NUCLEOTIDE SEQUENCE [LARGE SCALE GENOMIC DNA]</scope>
    <source>
        <strain evidence="1 2">5N</strain>
    </source>
</reference>
<dbReference type="Proteomes" id="UP000655523">
    <property type="component" value="Unassembled WGS sequence"/>
</dbReference>
<comment type="caution">
    <text evidence="1">The sequence shown here is derived from an EMBL/GenBank/DDBJ whole genome shotgun (WGS) entry which is preliminary data.</text>
</comment>